<proteinExistence type="predicted"/>
<gene>
    <name evidence="1" type="ORF">AB5J56_08215</name>
</gene>
<dbReference type="Gene3D" id="3.40.50.1000">
    <property type="entry name" value="HAD superfamily/HAD-like"/>
    <property type="match status" value="1"/>
</dbReference>
<keyword evidence="1" id="KW-0378">Hydrolase</keyword>
<dbReference type="PANTHER" id="PTHR10000">
    <property type="entry name" value="PHOSPHOSERINE PHOSPHATASE"/>
    <property type="match status" value="1"/>
</dbReference>
<dbReference type="GO" id="GO:0005829">
    <property type="term" value="C:cytosol"/>
    <property type="evidence" value="ECO:0007669"/>
    <property type="project" value="TreeGrafter"/>
</dbReference>
<evidence type="ECO:0000313" key="1">
    <source>
        <dbReference type="EMBL" id="XDQ24663.1"/>
    </source>
</evidence>
<protein>
    <submittedName>
        <fullName evidence="1">HAD family hydrolase</fullName>
        <ecNumber evidence="1">3.1.3.-</ecNumber>
    </submittedName>
</protein>
<name>A0AB39P4F9_9ACTN</name>
<dbReference type="GO" id="GO:0000287">
    <property type="term" value="F:magnesium ion binding"/>
    <property type="evidence" value="ECO:0007669"/>
    <property type="project" value="TreeGrafter"/>
</dbReference>
<dbReference type="EMBL" id="CP163435">
    <property type="protein sequence ID" value="XDQ24663.1"/>
    <property type="molecule type" value="Genomic_DNA"/>
</dbReference>
<sequence length="274" mass="28667">MTTPPPPFAVVATDLDGTLLRGDLSVSARTRAALDRAVLCGARHLVVTGRPAAGCRGLLEPLGYKGIAVCGQGAQLYDVGADRLISSTTLDRPTVRGLVARIAEQSGPLELGVVTAGLSGQFRVTRDFGARVRHGWHLVEDHTELWALPVEKVLIRSRRLDDDGLAALAHRLCADALAVTHSGEGMVELLPPGVSKAGGLAAAARLLGFTAADTLAFGDMPNDIPMLAWAAHGVAMGNAHPELRRHADEIAPTNEDDGVAAVLERLFPAPSATP</sequence>
<dbReference type="SUPFAM" id="SSF56784">
    <property type="entry name" value="HAD-like"/>
    <property type="match status" value="1"/>
</dbReference>
<accession>A0AB39P4F9</accession>
<dbReference type="InterPro" id="IPR036412">
    <property type="entry name" value="HAD-like_sf"/>
</dbReference>
<dbReference type="InterPro" id="IPR000150">
    <property type="entry name" value="Cof"/>
</dbReference>
<dbReference type="GO" id="GO:0016791">
    <property type="term" value="F:phosphatase activity"/>
    <property type="evidence" value="ECO:0007669"/>
    <property type="project" value="TreeGrafter"/>
</dbReference>
<dbReference type="NCBIfam" id="TIGR00099">
    <property type="entry name" value="Cof-subfamily"/>
    <property type="match status" value="1"/>
</dbReference>
<dbReference type="Pfam" id="PF08282">
    <property type="entry name" value="Hydrolase_3"/>
    <property type="match status" value="1"/>
</dbReference>
<organism evidence="1">
    <name type="scientific">Streptomyces sp. R21</name>
    <dbReference type="NCBI Taxonomy" id="3238627"/>
    <lineage>
        <taxon>Bacteria</taxon>
        <taxon>Bacillati</taxon>
        <taxon>Actinomycetota</taxon>
        <taxon>Actinomycetes</taxon>
        <taxon>Kitasatosporales</taxon>
        <taxon>Streptomycetaceae</taxon>
        <taxon>Streptomyces</taxon>
    </lineage>
</organism>
<dbReference type="RefSeq" id="WP_369231510.1">
    <property type="nucleotide sequence ID" value="NZ_CP163435.1"/>
</dbReference>
<dbReference type="PANTHER" id="PTHR10000:SF8">
    <property type="entry name" value="HAD SUPERFAMILY HYDROLASE-LIKE, TYPE 3"/>
    <property type="match status" value="1"/>
</dbReference>
<dbReference type="InterPro" id="IPR023214">
    <property type="entry name" value="HAD_sf"/>
</dbReference>
<reference evidence="1" key="1">
    <citation type="submission" date="2024-07" db="EMBL/GenBank/DDBJ databases">
        <authorList>
            <person name="Yu S.T."/>
        </authorList>
    </citation>
    <scope>NUCLEOTIDE SEQUENCE</scope>
    <source>
        <strain evidence="1">R21</strain>
    </source>
</reference>
<dbReference type="EC" id="3.1.3.-" evidence="1"/>
<dbReference type="Gene3D" id="3.30.1240.10">
    <property type="match status" value="1"/>
</dbReference>
<dbReference type="AlphaFoldDB" id="A0AB39P4F9"/>